<evidence type="ECO:0000313" key="1">
    <source>
        <dbReference type="EMBL" id="KAF6136485.1"/>
    </source>
</evidence>
<organism evidence="1 2">
    <name type="scientific">Kingdonia uniflora</name>
    <dbReference type="NCBI Taxonomy" id="39325"/>
    <lineage>
        <taxon>Eukaryota</taxon>
        <taxon>Viridiplantae</taxon>
        <taxon>Streptophyta</taxon>
        <taxon>Embryophyta</taxon>
        <taxon>Tracheophyta</taxon>
        <taxon>Spermatophyta</taxon>
        <taxon>Magnoliopsida</taxon>
        <taxon>Ranunculales</taxon>
        <taxon>Circaeasteraceae</taxon>
        <taxon>Kingdonia</taxon>
    </lineage>
</organism>
<reference evidence="1 2" key="1">
    <citation type="journal article" date="2020" name="IScience">
        <title>Genome Sequencing of the Endangered Kingdonia uniflora (Circaeasteraceae, Ranunculales) Reveals Potential Mechanisms of Evolutionary Specialization.</title>
        <authorList>
            <person name="Sun Y."/>
            <person name="Deng T."/>
            <person name="Zhang A."/>
            <person name="Moore M.J."/>
            <person name="Landis J.B."/>
            <person name="Lin N."/>
            <person name="Zhang H."/>
            <person name="Zhang X."/>
            <person name="Huang J."/>
            <person name="Zhang X."/>
            <person name="Sun H."/>
            <person name="Wang H."/>
        </authorList>
    </citation>
    <scope>NUCLEOTIDE SEQUENCE [LARGE SCALE GENOMIC DNA]</scope>
    <source>
        <strain evidence="1">TB1705</strain>
        <tissue evidence="1">Leaf</tissue>
    </source>
</reference>
<proteinExistence type="predicted"/>
<accession>A0A7J7L1I2</accession>
<dbReference type="AlphaFoldDB" id="A0A7J7L1I2"/>
<gene>
    <name evidence="1" type="ORF">GIB67_035044</name>
</gene>
<keyword evidence="2" id="KW-1185">Reference proteome</keyword>
<comment type="caution">
    <text evidence="1">The sequence shown here is derived from an EMBL/GenBank/DDBJ whole genome shotgun (WGS) entry which is preliminary data.</text>
</comment>
<protein>
    <submittedName>
        <fullName evidence="1">Uncharacterized protein</fullName>
    </submittedName>
</protein>
<dbReference type="EMBL" id="JACGCM010002693">
    <property type="protein sequence ID" value="KAF6136485.1"/>
    <property type="molecule type" value="Genomic_DNA"/>
</dbReference>
<dbReference type="Proteomes" id="UP000541444">
    <property type="component" value="Unassembled WGS sequence"/>
</dbReference>
<sequence>MKEQKEFAITRGMRSSIGMTKKLTMQERRIHPNSKHEKNYLSETGGNATDAVPSVHWHISCPKQQPKLYEEEKAARLREMQLDAELHEENRWKRLKMREWRL</sequence>
<dbReference type="OrthoDB" id="21123at2759"/>
<name>A0A7J7L1I2_9MAGN</name>
<evidence type="ECO:0000313" key="2">
    <source>
        <dbReference type="Proteomes" id="UP000541444"/>
    </source>
</evidence>